<keyword evidence="1" id="KW-0539">Nucleus</keyword>
<reference evidence="3" key="1">
    <citation type="journal article" date="2023" name="Science">
        <title>Genome structures resolve the early diversification of teleost fishes.</title>
        <authorList>
            <person name="Parey E."/>
            <person name="Louis A."/>
            <person name="Montfort J."/>
            <person name="Bouchez O."/>
            <person name="Roques C."/>
            <person name="Iampietro C."/>
            <person name="Lluch J."/>
            <person name="Castinel A."/>
            <person name="Donnadieu C."/>
            <person name="Desvignes T."/>
            <person name="Floi Bucao C."/>
            <person name="Jouanno E."/>
            <person name="Wen M."/>
            <person name="Mejri S."/>
            <person name="Dirks R."/>
            <person name="Jansen H."/>
            <person name="Henkel C."/>
            <person name="Chen W.J."/>
            <person name="Zahm M."/>
            <person name="Cabau C."/>
            <person name="Klopp C."/>
            <person name="Thompson A.W."/>
            <person name="Robinson-Rechavi M."/>
            <person name="Braasch I."/>
            <person name="Lecointre G."/>
            <person name="Bobe J."/>
            <person name="Postlethwait J.H."/>
            <person name="Berthelot C."/>
            <person name="Roest Crollius H."/>
            <person name="Guiguen Y."/>
        </authorList>
    </citation>
    <scope>NUCLEOTIDE SEQUENCE</scope>
    <source>
        <strain evidence="3">NC1722</strain>
    </source>
</reference>
<comment type="subcellular location">
    <subcellularLocation>
        <location evidence="1">Cytoplasm</location>
        <location evidence="1">Cytoskeleton</location>
        <location evidence="1">Spindle</location>
    </subcellularLocation>
    <subcellularLocation>
        <location evidence="1">Nucleus</location>
    </subcellularLocation>
</comment>
<sequence>MAANSDMLLGLVEEFVSGQQDSKAAETATGVKTGQFTVLELVEALGLSLTSSDAQARSRGVQLLSQVLEECYASLSEREVEVLITFYENRLKDHYAITPHVLQGIKALVSPDVAMPWPALHMRI</sequence>
<feature type="domain" description="MMS19 N-terminal" evidence="2">
    <location>
        <begin position="42"/>
        <end position="110"/>
    </location>
</feature>
<dbReference type="GO" id="GO:0051604">
    <property type="term" value="P:protein maturation"/>
    <property type="evidence" value="ECO:0007669"/>
    <property type="project" value="UniProtKB-UniRule"/>
</dbReference>
<keyword evidence="1" id="KW-0227">DNA damage</keyword>
<evidence type="ECO:0000256" key="1">
    <source>
        <dbReference type="RuleBase" id="RU367072"/>
    </source>
</evidence>
<evidence type="ECO:0000313" key="3">
    <source>
        <dbReference type="EMBL" id="KAJ8404897.1"/>
    </source>
</evidence>
<gene>
    <name evidence="3" type="ORF">AAFF_G00332840</name>
</gene>
<keyword evidence="1" id="KW-0234">DNA repair</keyword>
<dbReference type="PANTHER" id="PTHR12891:SF0">
    <property type="entry name" value="MMS19 NUCLEOTIDE EXCISION REPAIR PROTEIN HOMOLOG"/>
    <property type="match status" value="1"/>
</dbReference>
<dbReference type="GO" id="GO:0005634">
    <property type="term" value="C:nucleus"/>
    <property type="evidence" value="ECO:0007669"/>
    <property type="project" value="UniProtKB-SubCell"/>
</dbReference>
<name>A0AAD7SLJ2_9TELE</name>
<comment type="function">
    <text evidence="1">Key component of the cytosolic iron-sulfur protein assembly (CIA) complex, a multiprotein complex that mediates the incorporation of iron-sulfur cluster into apoproteins specifically involved in DNA metabolism and genomic integrity. In the CIA complex, MMS19 acts as an adapter between early-acting CIA components and a subset of cellular target iron-sulfur proteins.</text>
</comment>
<comment type="subunit">
    <text evidence="1">Component of the CIA complex.</text>
</comment>
<dbReference type="EMBL" id="JAINUG010000051">
    <property type="protein sequence ID" value="KAJ8404897.1"/>
    <property type="molecule type" value="Genomic_DNA"/>
</dbReference>
<comment type="caution">
    <text evidence="3">The sequence shown here is derived from an EMBL/GenBank/DDBJ whole genome shotgun (WGS) entry which is preliminary data.</text>
</comment>
<dbReference type="InterPro" id="IPR029240">
    <property type="entry name" value="MMS19_N"/>
</dbReference>
<dbReference type="Pfam" id="PF14500">
    <property type="entry name" value="MMS19_N"/>
    <property type="match status" value="1"/>
</dbReference>
<dbReference type="Proteomes" id="UP001221898">
    <property type="component" value="Unassembled WGS sequence"/>
</dbReference>
<dbReference type="GO" id="GO:0071817">
    <property type="term" value="C:MMXD complex"/>
    <property type="evidence" value="ECO:0007669"/>
    <property type="project" value="TreeGrafter"/>
</dbReference>
<keyword evidence="4" id="KW-1185">Reference proteome</keyword>
<dbReference type="GO" id="GO:0097361">
    <property type="term" value="C:cytosolic [4Fe-4S] assembly targeting complex"/>
    <property type="evidence" value="ECO:0007669"/>
    <property type="project" value="UniProtKB-UniRule"/>
</dbReference>
<accession>A0AAD7SLJ2</accession>
<keyword evidence="1" id="KW-0206">Cytoskeleton</keyword>
<keyword evidence="1" id="KW-0963">Cytoplasm</keyword>
<evidence type="ECO:0000259" key="2">
    <source>
        <dbReference type="Pfam" id="PF14500"/>
    </source>
</evidence>
<dbReference type="GO" id="GO:0016226">
    <property type="term" value="P:iron-sulfur cluster assembly"/>
    <property type="evidence" value="ECO:0007669"/>
    <property type="project" value="UniProtKB-UniRule"/>
</dbReference>
<protein>
    <recommendedName>
        <fullName evidence="1">MMS19 nucleotide excision repair protein</fullName>
    </recommendedName>
</protein>
<evidence type="ECO:0000313" key="4">
    <source>
        <dbReference type="Proteomes" id="UP001221898"/>
    </source>
</evidence>
<dbReference type="PANTHER" id="PTHR12891">
    <property type="entry name" value="DNA REPAIR/TRANSCRIPTION PROTEIN MET18/MMS19"/>
    <property type="match status" value="1"/>
</dbReference>
<dbReference type="AlphaFoldDB" id="A0AAD7SLJ2"/>
<dbReference type="GO" id="GO:0006281">
    <property type="term" value="P:DNA repair"/>
    <property type="evidence" value="ECO:0007669"/>
    <property type="project" value="UniProtKB-UniRule"/>
</dbReference>
<dbReference type="InterPro" id="IPR039920">
    <property type="entry name" value="MMS19"/>
</dbReference>
<proteinExistence type="inferred from homology"/>
<organism evidence="3 4">
    <name type="scientific">Aldrovandia affinis</name>
    <dbReference type="NCBI Taxonomy" id="143900"/>
    <lineage>
        <taxon>Eukaryota</taxon>
        <taxon>Metazoa</taxon>
        <taxon>Chordata</taxon>
        <taxon>Craniata</taxon>
        <taxon>Vertebrata</taxon>
        <taxon>Euteleostomi</taxon>
        <taxon>Actinopterygii</taxon>
        <taxon>Neopterygii</taxon>
        <taxon>Teleostei</taxon>
        <taxon>Notacanthiformes</taxon>
        <taxon>Halosauridae</taxon>
        <taxon>Aldrovandia</taxon>
    </lineage>
</organism>
<comment type="similarity">
    <text evidence="1">Belongs to the MET18/MMS19 family.</text>
</comment>